<evidence type="ECO:0000313" key="2">
    <source>
        <dbReference type="EMBL" id="NKE66615.1"/>
    </source>
</evidence>
<feature type="region of interest" description="Disordered" evidence="1">
    <location>
        <begin position="86"/>
        <end position="117"/>
    </location>
</feature>
<reference evidence="2 3" key="1">
    <citation type="journal article" date="2020" name="Nature">
        <title>Bacterial chemolithoautotrophy via manganese oxidation.</title>
        <authorList>
            <person name="Yu H."/>
            <person name="Leadbetter J.R."/>
        </authorList>
    </citation>
    <scope>NUCLEOTIDE SEQUENCE [LARGE SCALE GENOMIC DNA]</scope>
    <source>
        <strain evidence="2 3">RBP-1</strain>
    </source>
</reference>
<name>A0A7X6DGA3_9BURK</name>
<dbReference type="Gene3D" id="3.30.565.10">
    <property type="entry name" value="Histidine kinase-like ATPase, C-terminal domain"/>
    <property type="match status" value="1"/>
</dbReference>
<evidence type="ECO:0000313" key="3">
    <source>
        <dbReference type="Proteomes" id="UP000521868"/>
    </source>
</evidence>
<dbReference type="Proteomes" id="UP000521868">
    <property type="component" value="Unassembled WGS sequence"/>
</dbReference>
<gene>
    <name evidence="2" type="ORF">RAMLITH_12340</name>
</gene>
<protein>
    <recommendedName>
        <fullName evidence="4">Histidine kinase/HSP90-like ATPase domain-containing protein</fullName>
    </recommendedName>
</protein>
<dbReference type="SUPFAM" id="SSF55874">
    <property type="entry name" value="ATPase domain of HSP90 chaperone/DNA topoisomerase II/histidine kinase"/>
    <property type="match status" value="1"/>
</dbReference>
<accession>A0A7X6DGA3</accession>
<proteinExistence type="predicted"/>
<dbReference type="Pfam" id="PF13589">
    <property type="entry name" value="HATPase_c_3"/>
    <property type="match status" value="1"/>
</dbReference>
<dbReference type="InterPro" id="IPR036890">
    <property type="entry name" value="HATPase_C_sf"/>
</dbReference>
<evidence type="ECO:0000256" key="1">
    <source>
        <dbReference type="SAM" id="MobiDB-lite"/>
    </source>
</evidence>
<keyword evidence="3" id="KW-1185">Reference proteome</keyword>
<comment type="caution">
    <text evidence="2">The sequence shown here is derived from an EMBL/GenBank/DDBJ whole genome shotgun (WGS) entry which is preliminary data.</text>
</comment>
<dbReference type="EMBL" id="VTOX01000003">
    <property type="protein sequence ID" value="NKE66615.1"/>
    <property type="molecule type" value="Genomic_DNA"/>
</dbReference>
<organism evidence="2 3">
    <name type="scientific">Ramlibacter lithotrophicus</name>
    <dbReference type="NCBI Taxonomy" id="2606681"/>
    <lineage>
        <taxon>Bacteria</taxon>
        <taxon>Pseudomonadati</taxon>
        <taxon>Pseudomonadota</taxon>
        <taxon>Betaproteobacteria</taxon>
        <taxon>Burkholderiales</taxon>
        <taxon>Comamonadaceae</taxon>
        <taxon>Ramlibacter</taxon>
    </lineage>
</organism>
<feature type="compositionally biased region" description="Basic and acidic residues" evidence="1">
    <location>
        <begin position="100"/>
        <end position="110"/>
    </location>
</feature>
<dbReference type="AlphaFoldDB" id="A0A7X6DGA3"/>
<evidence type="ECO:0008006" key="4">
    <source>
        <dbReference type="Google" id="ProtNLM"/>
    </source>
</evidence>
<sequence>MCPMLPFHGSWSVEPNDASALRIVGRHLAEVHLVRQHVIFSRVVVMFRGHAKPIAKVEPVSRPLNGRNHHGLRVVLTHVVRRCDGKDAASEPSQKTCAPDTHRSFRDARSKKQRTSGGPHREVWFLRILWQSHKCDYRGDVLGLSFCGRRHTRSWPLRLVRTGRSPVAVASCCELASVTTMHAQLRRSAFRTAIACLGSEARSGCPRLRQPVYFDRTPRRWGMSEVAAPDLPVSARVIQVEAQADHLNSLARAKPINALAELIWNALDAYADVVHINVADNELNTPTHIEIVDNGLGIQLSDAERAFGNLGGSLQQREGSASK</sequence>